<feature type="compositionally biased region" description="Low complexity" evidence="1">
    <location>
        <begin position="52"/>
        <end position="61"/>
    </location>
</feature>
<protein>
    <submittedName>
        <fullName evidence="2">Uncharacterized protein</fullName>
    </submittedName>
</protein>
<keyword evidence="3" id="KW-1185">Reference proteome</keyword>
<gene>
    <name evidence="2" type="ORF">Fcan01_06208</name>
</gene>
<dbReference type="EMBL" id="LNIX01000002">
    <property type="protein sequence ID" value="OXA60534.1"/>
    <property type="molecule type" value="Genomic_DNA"/>
</dbReference>
<name>A0A226EU02_FOLCA</name>
<sequence length="259" mass="28888">MPTTWLRSMEADFFRRSTASQARPAHYSVTSNLCGPTASDIKMDIVEQQMMIPSISSSSPEAELKKKGRRGRKKAQPIKVEEGTGEAVVKPKRGRPKKIKDPNLVVKKEPKKSRVHQTEDSSILASPFSSNQAQSSAHAVPIAKKRRGAGGRKAGKKNSTGGDGNQKNFMDIFDVIPDEELIPEELVGFEHIEIHRAAEAEYYNWGRNLLYETDVNPYAMPMGAHFSGFTFNSNRQSVNLQMGPKVESGINSNFQYYNR</sequence>
<feature type="region of interest" description="Disordered" evidence="1">
    <location>
        <begin position="52"/>
        <end position="168"/>
    </location>
</feature>
<evidence type="ECO:0000313" key="3">
    <source>
        <dbReference type="Proteomes" id="UP000198287"/>
    </source>
</evidence>
<feature type="compositionally biased region" description="Basic residues" evidence="1">
    <location>
        <begin position="66"/>
        <end position="76"/>
    </location>
</feature>
<reference evidence="2 3" key="1">
    <citation type="submission" date="2015-12" db="EMBL/GenBank/DDBJ databases">
        <title>The genome of Folsomia candida.</title>
        <authorList>
            <person name="Faddeeva A."/>
            <person name="Derks M.F."/>
            <person name="Anvar Y."/>
            <person name="Smit S."/>
            <person name="Van Straalen N."/>
            <person name="Roelofs D."/>
        </authorList>
    </citation>
    <scope>NUCLEOTIDE SEQUENCE [LARGE SCALE GENOMIC DNA]</scope>
    <source>
        <strain evidence="2 3">VU population</strain>
        <tissue evidence="2">Whole body</tissue>
    </source>
</reference>
<evidence type="ECO:0000256" key="1">
    <source>
        <dbReference type="SAM" id="MobiDB-lite"/>
    </source>
</evidence>
<comment type="caution">
    <text evidence="2">The sequence shown here is derived from an EMBL/GenBank/DDBJ whole genome shotgun (WGS) entry which is preliminary data.</text>
</comment>
<dbReference type="Proteomes" id="UP000198287">
    <property type="component" value="Unassembled WGS sequence"/>
</dbReference>
<proteinExistence type="predicted"/>
<accession>A0A226EU02</accession>
<feature type="compositionally biased region" description="Basic residues" evidence="1">
    <location>
        <begin position="143"/>
        <end position="156"/>
    </location>
</feature>
<evidence type="ECO:0000313" key="2">
    <source>
        <dbReference type="EMBL" id="OXA60534.1"/>
    </source>
</evidence>
<organism evidence="2 3">
    <name type="scientific">Folsomia candida</name>
    <name type="common">Springtail</name>
    <dbReference type="NCBI Taxonomy" id="158441"/>
    <lineage>
        <taxon>Eukaryota</taxon>
        <taxon>Metazoa</taxon>
        <taxon>Ecdysozoa</taxon>
        <taxon>Arthropoda</taxon>
        <taxon>Hexapoda</taxon>
        <taxon>Collembola</taxon>
        <taxon>Entomobryomorpha</taxon>
        <taxon>Isotomoidea</taxon>
        <taxon>Isotomidae</taxon>
        <taxon>Proisotominae</taxon>
        <taxon>Folsomia</taxon>
    </lineage>
</organism>
<dbReference type="AlphaFoldDB" id="A0A226EU02"/>
<feature type="compositionally biased region" description="Polar residues" evidence="1">
    <location>
        <begin position="120"/>
        <end position="137"/>
    </location>
</feature>